<dbReference type="EMBL" id="MRCG01000002">
    <property type="protein sequence ID" value="OKH49949.1"/>
    <property type="molecule type" value="Genomic_DNA"/>
</dbReference>
<dbReference type="Proteomes" id="UP000185557">
    <property type="component" value="Unassembled WGS sequence"/>
</dbReference>
<name>A0A1U7J953_9CYAN</name>
<dbReference type="PANTHER" id="PTHR43685">
    <property type="entry name" value="GLYCOSYLTRANSFERASE"/>
    <property type="match status" value="1"/>
</dbReference>
<dbReference type="STRING" id="549789.NIES30_04355"/>
<dbReference type="InterPro" id="IPR029044">
    <property type="entry name" value="Nucleotide-diphossugar_trans"/>
</dbReference>
<dbReference type="GO" id="GO:0016740">
    <property type="term" value="F:transferase activity"/>
    <property type="evidence" value="ECO:0007669"/>
    <property type="project" value="UniProtKB-KW"/>
</dbReference>
<dbReference type="RefSeq" id="WP_073607188.1">
    <property type="nucleotide sequence ID" value="NZ_MRCG01000002.1"/>
</dbReference>
<dbReference type="Gene3D" id="3.90.550.10">
    <property type="entry name" value="Spore Coat Polysaccharide Biosynthesis Protein SpsA, Chain A"/>
    <property type="match status" value="1"/>
</dbReference>
<accession>A0A1U7J953</accession>
<dbReference type="InterPro" id="IPR001173">
    <property type="entry name" value="Glyco_trans_2-like"/>
</dbReference>
<sequence>MKFSLVITTYNRLELLKRAIACGLNQTVPCEVVVADDASTDGTEEYVRSLGDRVVYHRNTQNLNHAATVNHGVAAASGEWVKFLDDDDYLAPDCIEKMTAAIGQHPEAVLCSCQAIQVDEHGAEIRRTLATGPGQVFYIPQSAIHYGMLMDQVPFGTPAQVAARRDAFLQAGGWDTTMTTNYDDIDAWVKLADFGDALFINECLAYRTIWAGGYEQKMSLSRRMALNLTIKERIYGRVSEGYRDRIPTLAAIGQYLHLHWGLVALRQRQVATGLSLLAPGALSPEAWQLLAQARKLRSQPAASSLVPRTVLVP</sequence>
<organism evidence="2 3">
    <name type="scientific">Phormidium tenue NIES-30</name>
    <dbReference type="NCBI Taxonomy" id="549789"/>
    <lineage>
        <taxon>Bacteria</taxon>
        <taxon>Bacillati</taxon>
        <taxon>Cyanobacteriota</taxon>
        <taxon>Cyanophyceae</taxon>
        <taxon>Oscillatoriophycideae</taxon>
        <taxon>Oscillatoriales</taxon>
        <taxon>Oscillatoriaceae</taxon>
        <taxon>Phormidium</taxon>
    </lineage>
</organism>
<dbReference type="AlphaFoldDB" id="A0A1U7J953"/>
<dbReference type="SUPFAM" id="SSF53448">
    <property type="entry name" value="Nucleotide-diphospho-sugar transferases"/>
    <property type="match status" value="1"/>
</dbReference>
<dbReference type="CDD" id="cd00761">
    <property type="entry name" value="Glyco_tranf_GTA_type"/>
    <property type="match status" value="1"/>
</dbReference>
<keyword evidence="3" id="KW-1185">Reference proteome</keyword>
<reference evidence="2 3" key="1">
    <citation type="submission" date="2016-11" db="EMBL/GenBank/DDBJ databases">
        <title>Draft Genome Sequences of Nine Cyanobacterial Strains from Diverse Habitats.</title>
        <authorList>
            <person name="Zhu T."/>
            <person name="Hou S."/>
            <person name="Lu X."/>
            <person name="Hess W.R."/>
        </authorList>
    </citation>
    <scope>NUCLEOTIDE SEQUENCE [LARGE SCALE GENOMIC DNA]</scope>
    <source>
        <strain evidence="2 3">NIES-30</strain>
    </source>
</reference>
<dbReference type="Pfam" id="PF00535">
    <property type="entry name" value="Glycos_transf_2"/>
    <property type="match status" value="1"/>
</dbReference>
<feature type="domain" description="Glycosyltransferase 2-like" evidence="1">
    <location>
        <begin position="4"/>
        <end position="168"/>
    </location>
</feature>
<dbReference type="OrthoDB" id="396512at2"/>
<dbReference type="PANTHER" id="PTHR43685:SF2">
    <property type="entry name" value="GLYCOSYLTRANSFERASE 2-LIKE DOMAIN-CONTAINING PROTEIN"/>
    <property type="match status" value="1"/>
</dbReference>
<evidence type="ECO:0000259" key="1">
    <source>
        <dbReference type="Pfam" id="PF00535"/>
    </source>
</evidence>
<keyword evidence="2" id="KW-0808">Transferase</keyword>
<evidence type="ECO:0000313" key="3">
    <source>
        <dbReference type="Proteomes" id="UP000185557"/>
    </source>
</evidence>
<gene>
    <name evidence="2" type="ORF">NIES30_04355</name>
</gene>
<proteinExistence type="predicted"/>
<comment type="caution">
    <text evidence="2">The sequence shown here is derived from an EMBL/GenBank/DDBJ whole genome shotgun (WGS) entry which is preliminary data.</text>
</comment>
<evidence type="ECO:0000313" key="2">
    <source>
        <dbReference type="EMBL" id="OKH49949.1"/>
    </source>
</evidence>
<protein>
    <submittedName>
        <fullName evidence="2">Glycosyl transferase</fullName>
    </submittedName>
</protein>
<dbReference type="InterPro" id="IPR050834">
    <property type="entry name" value="Glycosyltransf_2"/>
</dbReference>